<reference evidence="2" key="1">
    <citation type="submission" date="2016-11" db="UniProtKB">
        <authorList>
            <consortium name="WormBaseParasite"/>
        </authorList>
    </citation>
    <scope>IDENTIFICATION</scope>
</reference>
<organism evidence="1 2">
    <name type="scientific">Meloidogyne hapla</name>
    <name type="common">Root-knot nematode worm</name>
    <dbReference type="NCBI Taxonomy" id="6305"/>
    <lineage>
        <taxon>Eukaryota</taxon>
        <taxon>Metazoa</taxon>
        <taxon>Ecdysozoa</taxon>
        <taxon>Nematoda</taxon>
        <taxon>Chromadorea</taxon>
        <taxon>Rhabditida</taxon>
        <taxon>Tylenchina</taxon>
        <taxon>Tylenchomorpha</taxon>
        <taxon>Tylenchoidea</taxon>
        <taxon>Meloidogynidae</taxon>
        <taxon>Meloidogyninae</taxon>
        <taxon>Meloidogyne</taxon>
    </lineage>
</organism>
<accession>A0A1I8BJS8</accession>
<dbReference type="AlphaFoldDB" id="A0A1I8BJS8"/>
<dbReference type="WBParaSite" id="MhA1_Contig277.frz3.gene29">
    <property type="protein sequence ID" value="MhA1_Contig277.frz3.gene29"/>
    <property type="gene ID" value="MhA1_Contig277.frz3.gene29"/>
</dbReference>
<keyword evidence="1" id="KW-1185">Reference proteome</keyword>
<sequence length="639" mass="75711">MNSLLPELKLDMFKCLNFGQVYSMRETNRYFRDFINYYEKELARVKFEKITIVPFCSVDDHLLYSLSAEDFVIEFGGYDFTLSNEKKEKWKSAIDKHFPLYLCSDKPKPIVQPIVHLQIKRVWAYYRDIVLKLPSIPKNIEEMCILRCWFERLFLCFYDEAKFENIVFNPQLIKLLFDNEENIFQKLHTKETYLIYPLHLFELQGMHFVRNYLSVSNNFKIDFFDFKFEEIEEYNKIIFNIWLNDSARFPYVCVVTSVTFQLFTLLIKYISSSSDSSAVVAQLECQVDWNFTGLDKIPNFVMKEHEMYNVACFPISNKNDPKVQDDCSVSNILFCKEIDPKVGVFEFSLKKDFKDKWQNAIDKSIPLYLSSNEFPDDVCIRFDKIYPTIENSIDRSANNSKASGSDFDFMSALFTVEESSIFFQTDLLLKLPSTPQNTEEMCIVRCWLERLFRSCAFNEAEFDNIIFNPELIKLLFENEETLHFYTKNAKLNYIITNFEQQGMEFVRNHLKISKIFKIDFTPFNNFEQCNDIISNIFLNEGARFQSILVISHMNFSFFKLVLNHIKTSNCSTLVSELKFKTRRYPENIHIGRVLKKCYDERRVLVVNNDNNKNVSFEVSRLFPKNTFNVALFNIKKIKK</sequence>
<evidence type="ECO:0000313" key="1">
    <source>
        <dbReference type="Proteomes" id="UP000095281"/>
    </source>
</evidence>
<proteinExistence type="predicted"/>
<dbReference type="Proteomes" id="UP000095281">
    <property type="component" value="Unplaced"/>
</dbReference>
<evidence type="ECO:0000313" key="2">
    <source>
        <dbReference type="WBParaSite" id="MhA1_Contig277.frz3.gene29"/>
    </source>
</evidence>
<protein>
    <submittedName>
        <fullName evidence="2">F-box domain-containing protein</fullName>
    </submittedName>
</protein>
<name>A0A1I8BJS8_MELHA</name>